<feature type="region of interest" description="Disordered" evidence="1">
    <location>
        <begin position="78"/>
        <end position="103"/>
    </location>
</feature>
<sequence length="103" mass="11189">MKTNQMFRSTRNNGSNKIWVSLLATLGLSAAVYGLQKYKNGKYMRPIQNILSKTNTNALPTIPALAVNTITEFSKEIAPGATMRSQNAGQNSGQNAGQNQQQS</sequence>
<proteinExistence type="predicted"/>
<feature type="compositionally biased region" description="Low complexity" evidence="1">
    <location>
        <begin position="85"/>
        <end position="103"/>
    </location>
</feature>
<accession>A0A942Z204</accession>
<protein>
    <submittedName>
        <fullName evidence="2">Uncharacterized protein</fullName>
    </submittedName>
</protein>
<gene>
    <name evidence="2" type="ORF">KHA91_04500</name>
</gene>
<evidence type="ECO:0000313" key="2">
    <source>
        <dbReference type="EMBL" id="MBS4222013.1"/>
    </source>
</evidence>
<reference evidence="2 3" key="1">
    <citation type="submission" date="2021-05" db="EMBL/GenBank/DDBJ databases">
        <title>Novel Bacillus species.</title>
        <authorList>
            <person name="Liu G."/>
        </authorList>
    </citation>
    <scope>NUCLEOTIDE SEQUENCE [LARGE SCALE GENOMIC DNA]</scope>
    <source>
        <strain evidence="2 3">FJAT-49682</strain>
    </source>
</reference>
<dbReference type="EMBL" id="JAGYPN010000001">
    <property type="protein sequence ID" value="MBS4222013.1"/>
    <property type="molecule type" value="Genomic_DNA"/>
</dbReference>
<dbReference type="RefSeq" id="WP_213096989.1">
    <property type="nucleotide sequence ID" value="NZ_JAGYPH010000001.1"/>
</dbReference>
<keyword evidence="3" id="KW-1185">Reference proteome</keyword>
<dbReference type="Proteomes" id="UP000676456">
    <property type="component" value="Unassembled WGS sequence"/>
</dbReference>
<evidence type="ECO:0000313" key="3">
    <source>
        <dbReference type="Proteomes" id="UP000676456"/>
    </source>
</evidence>
<evidence type="ECO:0000256" key="1">
    <source>
        <dbReference type="SAM" id="MobiDB-lite"/>
    </source>
</evidence>
<name>A0A942Z204_9BACI</name>
<dbReference type="AlphaFoldDB" id="A0A942Z204"/>
<organism evidence="2 3">
    <name type="scientific">Lederbergia citrea</name>
    <dbReference type="NCBI Taxonomy" id="2833581"/>
    <lineage>
        <taxon>Bacteria</taxon>
        <taxon>Bacillati</taxon>
        <taxon>Bacillota</taxon>
        <taxon>Bacilli</taxon>
        <taxon>Bacillales</taxon>
        <taxon>Bacillaceae</taxon>
        <taxon>Lederbergia</taxon>
    </lineage>
</organism>
<comment type="caution">
    <text evidence="2">The sequence shown here is derived from an EMBL/GenBank/DDBJ whole genome shotgun (WGS) entry which is preliminary data.</text>
</comment>